<organism evidence="14 15">
    <name type="scientific">Eptatretus burgeri</name>
    <name type="common">Inshore hagfish</name>
    <dbReference type="NCBI Taxonomy" id="7764"/>
    <lineage>
        <taxon>Eukaryota</taxon>
        <taxon>Metazoa</taxon>
        <taxon>Chordata</taxon>
        <taxon>Craniata</taxon>
        <taxon>Vertebrata</taxon>
        <taxon>Cyclostomata</taxon>
        <taxon>Myxini</taxon>
        <taxon>Myxiniformes</taxon>
        <taxon>Myxinidae</taxon>
        <taxon>Eptatretinae</taxon>
        <taxon>Eptatretus</taxon>
    </lineage>
</organism>
<feature type="transmembrane region" description="Helical" evidence="12">
    <location>
        <begin position="765"/>
        <end position="785"/>
    </location>
</feature>
<comment type="subcellular location">
    <subcellularLocation>
        <location evidence="1">Cell membrane</location>
        <topology evidence="1">Multi-pass membrane protein</topology>
    </subcellularLocation>
</comment>
<evidence type="ECO:0000313" key="15">
    <source>
        <dbReference type="Proteomes" id="UP000694388"/>
    </source>
</evidence>
<dbReference type="PRINTS" id="PR01535">
    <property type="entry name" value="VOMERONASL2R"/>
</dbReference>
<dbReference type="InterPro" id="IPR011500">
    <property type="entry name" value="GPCR_3_9-Cys_dom"/>
</dbReference>
<dbReference type="GO" id="GO:0005886">
    <property type="term" value="C:plasma membrane"/>
    <property type="evidence" value="ECO:0007669"/>
    <property type="project" value="UniProtKB-SubCell"/>
</dbReference>
<protein>
    <recommendedName>
        <fullName evidence="13">G-protein coupled receptors family 3 profile domain-containing protein</fullName>
    </recommendedName>
</protein>
<reference evidence="14" key="1">
    <citation type="submission" date="2025-08" db="UniProtKB">
        <authorList>
            <consortium name="Ensembl"/>
        </authorList>
    </citation>
    <scope>IDENTIFICATION</scope>
</reference>
<dbReference type="Pfam" id="PF07562">
    <property type="entry name" value="NCD3G"/>
    <property type="match status" value="1"/>
</dbReference>
<dbReference type="PANTHER" id="PTHR24061:SF422">
    <property type="entry name" value="G-PROTEIN COUPLED RECEPTORS FAMILY 3 PROFILE DOMAIN-CONTAINING PROTEIN"/>
    <property type="match status" value="1"/>
</dbReference>
<dbReference type="InterPro" id="IPR028082">
    <property type="entry name" value="Peripla_BP_I"/>
</dbReference>
<evidence type="ECO:0000256" key="3">
    <source>
        <dbReference type="ARBA" id="ARBA00022692"/>
    </source>
</evidence>
<dbReference type="InterPro" id="IPR004073">
    <property type="entry name" value="GPCR_3_vmron_rcpt_2"/>
</dbReference>
<feature type="transmembrane region" description="Helical" evidence="12">
    <location>
        <begin position="643"/>
        <end position="666"/>
    </location>
</feature>
<evidence type="ECO:0000256" key="10">
    <source>
        <dbReference type="ARBA" id="ARBA00023224"/>
    </source>
</evidence>
<keyword evidence="15" id="KW-1185">Reference proteome</keyword>
<evidence type="ECO:0000256" key="7">
    <source>
        <dbReference type="ARBA" id="ARBA00023136"/>
    </source>
</evidence>
<evidence type="ECO:0000256" key="9">
    <source>
        <dbReference type="ARBA" id="ARBA00023180"/>
    </source>
</evidence>
<feature type="transmembrane region" description="Helical" evidence="12">
    <location>
        <begin position="601"/>
        <end position="623"/>
    </location>
</feature>
<evidence type="ECO:0000256" key="4">
    <source>
        <dbReference type="ARBA" id="ARBA00022729"/>
    </source>
</evidence>
<dbReference type="PROSITE" id="PS50259">
    <property type="entry name" value="G_PROTEIN_RECEP_F3_4"/>
    <property type="match status" value="1"/>
</dbReference>
<evidence type="ECO:0000256" key="8">
    <source>
        <dbReference type="ARBA" id="ARBA00023170"/>
    </source>
</evidence>
<dbReference type="PRINTS" id="PR00248">
    <property type="entry name" value="GPCRMGR"/>
</dbReference>
<dbReference type="InterPro" id="IPR017978">
    <property type="entry name" value="GPCR_3_C"/>
</dbReference>
<keyword evidence="6" id="KW-0297">G-protein coupled receptor</keyword>
<accession>A0A8C4RBR7</accession>
<feature type="transmembrane region" description="Helical" evidence="12">
    <location>
        <begin position="730"/>
        <end position="753"/>
    </location>
</feature>
<sequence>MSEKHLFLVQTTITFALLFRLLFSFGLHHRCNLNKRNIPEGVKHNGDFMIGGLFPIHSEVMLESASLQKEPHPPACVNFYSEVFCHPLAMAFAISEINSNQHVLSNISLGYIIYDFCYDGPRTMLATLSFLQQEIAKEEESNDNCKLKAVIGPDTSDLSSATARMLGHFFGRMTSPISNFASCQCLSDKDDFPSFLRTMPSDAHQVLALVQLVHHFGWLYLGAIAADSDYGQNGISQFLAEVEQDGACIAFQETIRRVYSDIVADTNSKVILLFMNRNELRPFAEELLNRNLSGITWLGTDGWIIDRMIAAPYYHYIFHGSIGFSLHHEHIPGLRDFVRNLRPRQPLTQKKNLPQRSSRNMNIVNIKFVLQLQFTYNTYMATYAIAYALHDLLSCQPFSGPFKNGSCATIDDFENWQLLFYAKKVRFIQAGETMSFDRNGDPPAIYDLISWLPQVALGIEFSVVGSFNSSAPPDRQLHINTDKILWNGQKEKGGDVPDSMCSSPCLPGTRRMSRKGEPFCCVDCIPCSAGEYSNSSGTLFFWSNKYHTACVPMSEEYLAFSDPLNISLIVLALLGLVLTIIIGLLMLYHRQLHVVKASTDGHLEGLLLFSMVGCFTSCVTFIGRPTNVACRIRGPAVCMSLSLILMSLLAVNFKVSFFCGIIFFSFSEVPRLVKFTCLRIGTDWTLALVCVMLQLSYCLTWIFVGSSQVIPNTKTRRAIILLECGGASMIWPTCSLAFLSLEACTCLALALKTHKLLPSYRGSKFIIFSICCCFLIALAFLQAYFSTYGRMNVASEFFAVLSVAYSLLGCVFFPKCYTLFKAIT</sequence>
<dbReference type="AlphaFoldDB" id="A0A8C4RBR7"/>
<evidence type="ECO:0000256" key="6">
    <source>
        <dbReference type="ARBA" id="ARBA00023040"/>
    </source>
</evidence>
<comment type="similarity">
    <text evidence="11">Belongs to the G-protein coupled receptor 3 family. TAS1R subfamily.</text>
</comment>
<proteinExistence type="inferred from homology"/>
<feature type="transmembrane region" description="Helical" evidence="12">
    <location>
        <begin position="797"/>
        <end position="820"/>
    </location>
</feature>
<feature type="transmembrane region" description="Helical" evidence="12">
    <location>
        <begin position="686"/>
        <end position="710"/>
    </location>
</feature>
<evidence type="ECO:0000313" key="14">
    <source>
        <dbReference type="Ensembl" id="ENSEBUP00000026409.1"/>
    </source>
</evidence>
<dbReference type="InterPro" id="IPR038550">
    <property type="entry name" value="GPCR_3_9-Cys_sf"/>
</dbReference>
<dbReference type="Gene3D" id="2.10.50.30">
    <property type="entry name" value="GPCR, family 3, nine cysteines domain"/>
    <property type="match status" value="1"/>
</dbReference>
<evidence type="ECO:0000256" key="12">
    <source>
        <dbReference type="SAM" id="Phobius"/>
    </source>
</evidence>
<evidence type="ECO:0000256" key="11">
    <source>
        <dbReference type="ARBA" id="ARBA00038492"/>
    </source>
</evidence>
<dbReference type="InterPro" id="IPR000068">
    <property type="entry name" value="GPCR_3_Ca_sens_rcpt-rel"/>
</dbReference>
<keyword evidence="7 12" id="KW-0472">Membrane</keyword>
<dbReference type="InterPro" id="IPR000337">
    <property type="entry name" value="GPCR_3"/>
</dbReference>
<name>A0A8C4RBR7_EPTBU</name>
<keyword evidence="10" id="KW-0807">Transducer</keyword>
<dbReference type="Pfam" id="PF01094">
    <property type="entry name" value="ANF_receptor"/>
    <property type="match status" value="1"/>
</dbReference>
<evidence type="ECO:0000256" key="1">
    <source>
        <dbReference type="ARBA" id="ARBA00004651"/>
    </source>
</evidence>
<evidence type="ECO:0000259" key="13">
    <source>
        <dbReference type="PROSITE" id="PS50259"/>
    </source>
</evidence>
<dbReference type="PANTHER" id="PTHR24061">
    <property type="entry name" value="CALCIUM-SENSING RECEPTOR-RELATED"/>
    <property type="match status" value="1"/>
</dbReference>
<dbReference type="GO" id="GO:0004930">
    <property type="term" value="F:G protein-coupled receptor activity"/>
    <property type="evidence" value="ECO:0007669"/>
    <property type="project" value="UniProtKB-KW"/>
</dbReference>
<dbReference type="Pfam" id="PF00003">
    <property type="entry name" value="7tm_3"/>
    <property type="match status" value="1"/>
</dbReference>
<keyword evidence="9" id="KW-0325">Glycoprotein</keyword>
<keyword evidence="2" id="KW-1003">Cell membrane</keyword>
<dbReference type="FunFam" id="3.40.50.2300:FF:000016">
    <property type="entry name" value="Taste 1 receptor member 2"/>
    <property type="match status" value="1"/>
</dbReference>
<dbReference type="OMA" id="CAHISTY"/>
<dbReference type="FunFam" id="2.10.50.30:FF:000004">
    <property type="entry name" value="Taste receptor type 1 member 3-like protein"/>
    <property type="match status" value="1"/>
</dbReference>
<dbReference type="Ensembl" id="ENSEBUT00000026985.1">
    <property type="protein sequence ID" value="ENSEBUP00000026409.1"/>
    <property type="gene ID" value="ENSEBUG00000016265.1"/>
</dbReference>
<dbReference type="Gene3D" id="3.40.50.2300">
    <property type="match status" value="2"/>
</dbReference>
<feature type="domain" description="G-protein coupled receptors family 3 profile" evidence="13">
    <location>
        <begin position="564"/>
        <end position="820"/>
    </location>
</feature>
<keyword evidence="5 12" id="KW-1133">Transmembrane helix</keyword>
<dbReference type="InterPro" id="IPR001828">
    <property type="entry name" value="ANF_lig-bd_rcpt"/>
</dbReference>
<feature type="transmembrane region" description="Helical" evidence="12">
    <location>
        <begin position="566"/>
        <end position="589"/>
    </location>
</feature>
<dbReference type="SUPFAM" id="SSF53822">
    <property type="entry name" value="Periplasmic binding protein-like I"/>
    <property type="match status" value="1"/>
</dbReference>
<keyword evidence="8" id="KW-0675">Receptor</keyword>
<dbReference type="Proteomes" id="UP000694388">
    <property type="component" value="Unplaced"/>
</dbReference>
<reference evidence="14" key="2">
    <citation type="submission" date="2025-09" db="UniProtKB">
        <authorList>
            <consortium name="Ensembl"/>
        </authorList>
    </citation>
    <scope>IDENTIFICATION</scope>
</reference>
<keyword evidence="3 12" id="KW-0812">Transmembrane</keyword>
<dbReference type="GeneTree" id="ENSGT01150000286997"/>
<evidence type="ECO:0000256" key="2">
    <source>
        <dbReference type="ARBA" id="ARBA00022475"/>
    </source>
</evidence>
<evidence type="ECO:0000256" key="5">
    <source>
        <dbReference type="ARBA" id="ARBA00022989"/>
    </source>
</evidence>
<keyword evidence="4" id="KW-0732">Signal</keyword>
<dbReference type="GO" id="GO:0050909">
    <property type="term" value="P:sensory perception of taste"/>
    <property type="evidence" value="ECO:0007669"/>
    <property type="project" value="UniProtKB-ARBA"/>
</dbReference>